<dbReference type="AlphaFoldDB" id="A0A0B3VLJ6"/>
<dbReference type="NCBIfam" id="NF033551">
    <property type="entry name" value="transpos_IS1182"/>
    <property type="match status" value="1"/>
</dbReference>
<dbReference type="OrthoDB" id="9789070at2"/>
<keyword evidence="4" id="KW-1185">Reference proteome</keyword>
<sequence>MSENYQLKLPIDLDVLIPEDDSVRLLSLMMEELDYKKLYEAYSQNGRNPAVPPKILFKILIYAYMNDIWSSRKIELACKRDVNFMWLLEGFKAPDHNNIVRFRTGRLEIILDDLFNQFIIKLYENNELELKNLFIDGTKIEANANKYTFVWKKTVSKNEIKLGEAIKLFIKNINDKFNKNFSIVENTLKCKLLNEILEFLNSIKLSSNIEFVYGKGKRKTELQKLIEEANKYLERQSKYDLYNSIFNGRNSFSKTDIDATFMHMKDDHMKNAQLKPGYNIQIGVEGEYIVGVDISSERSDQLTFIPFLDKLGESLPAKYENIIADAGYESEENYVYLEENNQKSFIKPQNYENTKSKKFKNNIGKRENMIYNKIADTYTCANNKELKFIATTTRKSKSGYISKAKIYECENCNDCPIKLKYTKAKGNKRIQVSPVFITKRKQSQDNITSEFGILTRMNRSIQVEGAFAVIKENHNFRRFLTRGKKNVKVEFTLLALAYNLNKLHNKIQQNRLGVTFYTKAIA</sequence>
<feature type="domain" description="Transposase DDE" evidence="2">
    <location>
        <begin position="379"/>
        <end position="504"/>
    </location>
</feature>
<feature type="domain" description="Transposase InsH N-terminal" evidence="1">
    <location>
        <begin position="13"/>
        <end position="104"/>
    </location>
</feature>
<reference evidence="3 4" key="1">
    <citation type="submission" date="2014-12" db="EMBL/GenBank/DDBJ databases">
        <title>Draft genome sequence of Terrisporobacter sp. 08-306576, isolated from the blood culture of a bacteremia patient.</title>
        <authorList>
            <person name="Lund L.C."/>
            <person name="Sydenham T.V."/>
            <person name="Hogh S.V."/>
            <person name="Skov M.N."/>
            <person name="Kemp M."/>
            <person name="Justesen U.S."/>
        </authorList>
    </citation>
    <scope>NUCLEOTIDE SEQUENCE [LARGE SCALE GENOMIC DNA]</scope>
    <source>
        <strain evidence="3 4">08-306576</strain>
    </source>
</reference>
<dbReference type="PANTHER" id="PTHR33408">
    <property type="entry name" value="TRANSPOSASE"/>
    <property type="match status" value="1"/>
</dbReference>
<evidence type="ECO:0000313" key="3">
    <source>
        <dbReference type="EMBL" id="KHS57646.1"/>
    </source>
</evidence>
<dbReference type="Proteomes" id="UP000031189">
    <property type="component" value="Unassembled WGS sequence"/>
</dbReference>
<evidence type="ECO:0000259" key="2">
    <source>
        <dbReference type="Pfam" id="PF13751"/>
    </source>
</evidence>
<dbReference type="InterPro" id="IPR025668">
    <property type="entry name" value="Tnp_DDE_dom"/>
</dbReference>
<proteinExistence type="predicted"/>
<dbReference type="Pfam" id="PF13751">
    <property type="entry name" value="DDE_Tnp_1_6"/>
    <property type="match status" value="1"/>
</dbReference>
<dbReference type="InterPro" id="IPR008490">
    <property type="entry name" value="Transposase_InsH_N"/>
</dbReference>
<evidence type="ECO:0000313" key="4">
    <source>
        <dbReference type="Proteomes" id="UP000031189"/>
    </source>
</evidence>
<dbReference type="RefSeq" id="WP_039679265.1">
    <property type="nucleotide sequence ID" value="NZ_JWHR01000068.1"/>
</dbReference>
<evidence type="ECO:0000259" key="1">
    <source>
        <dbReference type="Pfam" id="PF05598"/>
    </source>
</evidence>
<protein>
    <submittedName>
        <fullName evidence="3">Transposase</fullName>
    </submittedName>
</protein>
<dbReference type="PANTHER" id="PTHR33408:SF2">
    <property type="entry name" value="TRANSPOSASE DDE DOMAIN-CONTAINING PROTEIN"/>
    <property type="match status" value="1"/>
</dbReference>
<name>A0A0B3VLJ6_9FIRM</name>
<dbReference type="EMBL" id="JWHR01000068">
    <property type="protein sequence ID" value="KHS57646.1"/>
    <property type="molecule type" value="Genomic_DNA"/>
</dbReference>
<accession>A0A0B3VLJ6</accession>
<organism evidence="3 4">
    <name type="scientific">Terrisporobacter othiniensis</name>
    <dbReference type="NCBI Taxonomy" id="1577792"/>
    <lineage>
        <taxon>Bacteria</taxon>
        <taxon>Bacillati</taxon>
        <taxon>Bacillota</taxon>
        <taxon>Clostridia</taxon>
        <taxon>Peptostreptococcales</taxon>
        <taxon>Peptostreptococcaceae</taxon>
        <taxon>Terrisporobacter</taxon>
    </lineage>
</organism>
<comment type="caution">
    <text evidence="3">The sequence shown here is derived from an EMBL/GenBank/DDBJ whole genome shotgun (WGS) entry which is preliminary data.</text>
</comment>
<dbReference type="InterPro" id="IPR047629">
    <property type="entry name" value="IS1182_transpos"/>
</dbReference>
<dbReference type="Pfam" id="PF05598">
    <property type="entry name" value="DUF772"/>
    <property type="match status" value="1"/>
</dbReference>
<gene>
    <name evidence="3" type="ORF">QX51_07420</name>
</gene>